<protein>
    <recommendedName>
        <fullName evidence="4 10">Cysteine synthase</fullName>
        <ecNumber evidence="4 10">2.5.1.47</ecNumber>
    </recommendedName>
</protein>
<feature type="domain" description="Tryptophan synthase beta chain-like PALP" evidence="12">
    <location>
        <begin position="126"/>
        <end position="407"/>
    </location>
</feature>
<reference evidence="13 14" key="1">
    <citation type="submission" date="2020-09" db="EMBL/GenBank/DDBJ databases">
        <title>Genome sequences of Mycetohabitans spp.</title>
        <authorList>
            <person name="Carter M.E."/>
            <person name="Carpenter S.C.D."/>
            <person name="Bogdanove A.J."/>
        </authorList>
    </citation>
    <scope>NUCLEOTIDE SEQUENCE [LARGE SCALE GENOMIC DNA]</scope>
    <source>
        <strain evidence="13 14">B12</strain>
    </source>
</reference>
<dbReference type="InterPro" id="IPR001216">
    <property type="entry name" value="P-phosphate_BS"/>
</dbReference>
<dbReference type="InterPro" id="IPR050214">
    <property type="entry name" value="Cys_Synth/Cystath_Beta-Synth"/>
</dbReference>
<dbReference type="InterPro" id="IPR036052">
    <property type="entry name" value="TrpB-like_PALP_sf"/>
</dbReference>
<dbReference type="InterPro" id="IPR001926">
    <property type="entry name" value="TrpB-like_PALP"/>
</dbReference>
<comment type="pathway">
    <text evidence="2">Amino-acid biosynthesis; L-cysteine biosynthesis; L-cysteine from L-serine: step 2/2.</text>
</comment>
<keyword evidence="6 10" id="KW-0808">Transferase</keyword>
<keyword evidence="14" id="KW-1185">Reference proteome</keyword>
<comment type="similarity">
    <text evidence="3 10">Belongs to the cysteine synthase/cystathionine beta-synthase family.</text>
</comment>
<feature type="signal peptide" evidence="11">
    <location>
        <begin position="1"/>
        <end position="26"/>
    </location>
</feature>
<evidence type="ECO:0000256" key="9">
    <source>
        <dbReference type="ARBA" id="ARBA00047931"/>
    </source>
</evidence>
<dbReference type="EC" id="2.5.1.47" evidence="4 10"/>
<evidence type="ECO:0000256" key="7">
    <source>
        <dbReference type="ARBA" id="ARBA00022898"/>
    </source>
</evidence>
<dbReference type="SUPFAM" id="SSF53686">
    <property type="entry name" value="Tryptophan synthase beta subunit-like PLP-dependent enzymes"/>
    <property type="match status" value="1"/>
</dbReference>
<dbReference type="Pfam" id="PF12836">
    <property type="entry name" value="HHH_3"/>
    <property type="match status" value="1"/>
</dbReference>
<dbReference type="Gene3D" id="3.40.50.1100">
    <property type="match status" value="2"/>
</dbReference>
<evidence type="ECO:0000256" key="11">
    <source>
        <dbReference type="SAM" id="SignalP"/>
    </source>
</evidence>
<keyword evidence="7 10" id="KW-0663">Pyridoxal phosphate</keyword>
<evidence type="ECO:0000256" key="10">
    <source>
        <dbReference type="RuleBase" id="RU003985"/>
    </source>
</evidence>
<dbReference type="CDD" id="cd01561">
    <property type="entry name" value="CBS_like"/>
    <property type="match status" value="1"/>
</dbReference>
<evidence type="ECO:0000256" key="3">
    <source>
        <dbReference type="ARBA" id="ARBA00007103"/>
    </source>
</evidence>
<sequence>MGTLLNTLNASRMAVVLWLAASLAVASPRVEINAADDAMLQAIHGIGPSTAQAIIEARDAQGPFSSADDLVRRVKRVGAKSVAKWQAQGLIFDAAPPQWHCAPAVPLYNKKLPHSRASAAMAYKTIQDTIGNTPLVQLARLPDDDIRSRGNVILAKLEGNNPAGSVKDRAALSMISKAEQRGRIQPGDTLIEATSGNTGIALAMAAAIRGYKMVLLMPEDLSVERQQSMAAYGAQIVLTPVKGGMEYARDLAEQMQRDGKGVILDQFANPDNPVAHYEGTGPEIWRDTDGRVTHFVSAMGTTGTIMGVSHYLKEQNARIEIIGAQPDEGSRIPGIRKWPNAYLPKIFDRARVDRIEHVSQSASEAMARRMAAVEGIFCGISSGGACEVALRIARQTQNATIVFCVCDRGDRYLSTGVFSV</sequence>
<dbReference type="NCBIfam" id="TIGR01136">
    <property type="entry name" value="cysKM"/>
    <property type="match status" value="1"/>
</dbReference>
<dbReference type="NCBIfam" id="TIGR01138">
    <property type="entry name" value="cysM"/>
    <property type="match status" value="1"/>
</dbReference>
<evidence type="ECO:0000256" key="4">
    <source>
        <dbReference type="ARBA" id="ARBA00012681"/>
    </source>
</evidence>
<dbReference type="InterPro" id="IPR010994">
    <property type="entry name" value="RuvA_2-like"/>
</dbReference>
<dbReference type="EMBL" id="CP062176">
    <property type="protein sequence ID" value="WXK39924.1"/>
    <property type="molecule type" value="Genomic_DNA"/>
</dbReference>
<keyword evidence="11" id="KW-0732">Signal</keyword>
<proteinExistence type="inferred from homology"/>
<keyword evidence="5 10" id="KW-0028">Amino-acid biosynthesis</keyword>
<evidence type="ECO:0000313" key="13">
    <source>
        <dbReference type="EMBL" id="WXK39924.1"/>
    </source>
</evidence>
<dbReference type="InterPro" id="IPR005858">
    <property type="entry name" value="CysM"/>
</dbReference>
<evidence type="ECO:0000256" key="5">
    <source>
        <dbReference type="ARBA" id="ARBA00022605"/>
    </source>
</evidence>
<evidence type="ECO:0000256" key="6">
    <source>
        <dbReference type="ARBA" id="ARBA00022679"/>
    </source>
</evidence>
<evidence type="ECO:0000313" key="14">
    <source>
        <dbReference type="Proteomes" id="UP001493153"/>
    </source>
</evidence>
<evidence type="ECO:0000256" key="2">
    <source>
        <dbReference type="ARBA" id="ARBA00004962"/>
    </source>
</evidence>
<evidence type="ECO:0000256" key="8">
    <source>
        <dbReference type="ARBA" id="ARBA00023192"/>
    </source>
</evidence>
<dbReference type="Pfam" id="PF00291">
    <property type="entry name" value="PALP"/>
    <property type="match status" value="1"/>
</dbReference>
<dbReference type="GO" id="GO:0004124">
    <property type="term" value="F:cysteine synthase activity"/>
    <property type="evidence" value="ECO:0007669"/>
    <property type="project" value="UniProtKB-EC"/>
</dbReference>
<dbReference type="SUPFAM" id="SSF47781">
    <property type="entry name" value="RuvA domain 2-like"/>
    <property type="match status" value="1"/>
</dbReference>
<accession>A0ABZ2PXS8</accession>
<gene>
    <name evidence="13" type="primary">cysM</name>
    <name evidence="13" type="ORF">IHE29_11885</name>
</gene>
<feature type="chain" id="PRO_5045820847" description="Cysteine synthase" evidence="11">
    <location>
        <begin position="27"/>
        <end position="420"/>
    </location>
</feature>
<evidence type="ECO:0000256" key="1">
    <source>
        <dbReference type="ARBA" id="ARBA00001933"/>
    </source>
</evidence>
<dbReference type="Gene3D" id="1.10.150.280">
    <property type="entry name" value="AF1531-like domain"/>
    <property type="match status" value="1"/>
</dbReference>
<keyword evidence="8 10" id="KW-0198">Cysteine biosynthesis</keyword>
<dbReference type="PANTHER" id="PTHR10314">
    <property type="entry name" value="CYSTATHIONINE BETA-SYNTHASE"/>
    <property type="match status" value="1"/>
</dbReference>
<dbReference type="InterPro" id="IPR005856">
    <property type="entry name" value="Cys_synth"/>
</dbReference>
<comment type="catalytic activity">
    <reaction evidence="9 10">
        <text>O-acetyl-L-serine + hydrogen sulfide = L-cysteine + acetate</text>
        <dbReference type="Rhea" id="RHEA:14829"/>
        <dbReference type="ChEBI" id="CHEBI:29919"/>
        <dbReference type="ChEBI" id="CHEBI:30089"/>
        <dbReference type="ChEBI" id="CHEBI:35235"/>
        <dbReference type="ChEBI" id="CHEBI:58340"/>
        <dbReference type="EC" id="2.5.1.47"/>
    </reaction>
</comment>
<dbReference type="NCBIfam" id="NF008735">
    <property type="entry name" value="PRK11761.1"/>
    <property type="match status" value="1"/>
</dbReference>
<dbReference type="Proteomes" id="UP001493153">
    <property type="component" value="Chromosome"/>
</dbReference>
<organism evidence="13 14">
    <name type="scientific">Mycetohabitans rhizoxinica</name>
    <dbReference type="NCBI Taxonomy" id="412963"/>
    <lineage>
        <taxon>Bacteria</taxon>
        <taxon>Pseudomonadati</taxon>
        <taxon>Pseudomonadota</taxon>
        <taxon>Betaproteobacteria</taxon>
        <taxon>Burkholderiales</taxon>
        <taxon>Burkholderiaceae</taxon>
        <taxon>Mycetohabitans</taxon>
    </lineage>
</organism>
<evidence type="ECO:0000259" key="12">
    <source>
        <dbReference type="Pfam" id="PF00291"/>
    </source>
</evidence>
<dbReference type="PROSITE" id="PS00901">
    <property type="entry name" value="CYS_SYNTHASE"/>
    <property type="match status" value="1"/>
</dbReference>
<comment type="cofactor">
    <cofactor evidence="1 10">
        <name>pyridoxal 5'-phosphate</name>
        <dbReference type="ChEBI" id="CHEBI:597326"/>
    </cofactor>
</comment>
<name>A0ABZ2PXS8_9BURK</name>